<organism evidence="2 3">
    <name type="scientific">Phocaeicola intestinalis</name>
    <dbReference type="NCBI Taxonomy" id="2762212"/>
    <lineage>
        <taxon>Bacteria</taxon>
        <taxon>Pseudomonadati</taxon>
        <taxon>Bacteroidota</taxon>
        <taxon>Bacteroidia</taxon>
        <taxon>Bacteroidales</taxon>
        <taxon>Bacteroidaceae</taxon>
        <taxon>Phocaeicola</taxon>
    </lineage>
</organism>
<dbReference type="Gene3D" id="3.40.50.410">
    <property type="entry name" value="von Willebrand factor, type A domain"/>
    <property type="match status" value="1"/>
</dbReference>
<accession>A0ABR8Y961</accession>
<dbReference type="Proteomes" id="UP000620874">
    <property type="component" value="Unassembled WGS sequence"/>
</dbReference>
<evidence type="ECO:0000313" key="3">
    <source>
        <dbReference type="Proteomes" id="UP000620874"/>
    </source>
</evidence>
<dbReference type="SUPFAM" id="SSF53300">
    <property type="entry name" value="vWA-like"/>
    <property type="match status" value="1"/>
</dbReference>
<dbReference type="InterPro" id="IPR036465">
    <property type="entry name" value="vWFA_dom_sf"/>
</dbReference>
<dbReference type="PROSITE" id="PS50234">
    <property type="entry name" value="VWFA"/>
    <property type="match status" value="1"/>
</dbReference>
<dbReference type="RefSeq" id="WP_191764175.1">
    <property type="nucleotide sequence ID" value="NZ_JACSPP010000028.1"/>
</dbReference>
<keyword evidence="3" id="KW-1185">Reference proteome</keyword>
<evidence type="ECO:0000259" key="1">
    <source>
        <dbReference type="PROSITE" id="PS50234"/>
    </source>
</evidence>
<gene>
    <name evidence="2" type="ORF">H9625_09985</name>
</gene>
<proteinExistence type="predicted"/>
<comment type="caution">
    <text evidence="2">The sequence shown here is derived from an EMBL/GenBank/DDBJ whole genome shotgun (WGS) entry which is preliminary data.</text>
</comment>
<reference evidence="2 3" key="1">
    <citation type="submission" date="2020-08" db="EMBL/GenBank/DDBJ databases">
        <title>A Genomic Blueprint of the Chicken Gut Microbiome.</title>
        <authorList>
            <person name="Gilroy R."/>
            <person name="Ravi A."/>
            <person name="Getino M."/>
            <person name="Pursley I."/>
            <person name="Horton D.L."/>
            <person name="Alikhan N.-F."/>
            <person name="Baker D."/>
            <person name="Gharbi K."/>
            <person name="Hall N."/>
            <person name="Watson M."/>
            <person name="Adriaenssens E.M."/>
            <person name="Foster-Nyarko E."/>
            <person name="Jarju S."/>
            <person name="Secka A."/>
            <person name="Antonio M."/>
            <person name="Oren A."/>
            <person name="Chaudhuri R."/>
            <person name="La Ragione R.M."/>
            <person name="Hildebrand F."/>
            <person name="Pallen M.J."/>
        </authorList>
    </citation>
    <scope>NUCLEOTIDE SEQUENCE [LARGE SCALE GENOMIC DNA]</scope>
    <source>
        <strain evidence="2 3">Sa1CVN1</strain>
    </source>
</reference>
<dbReference type="EMBL" id="JACSPP010000028">
    <property type="protein sequence ID" value="MBD8040756.1"/>
    <property type="molecule type" value="Genomic_DNA"/>
</dbReference>
<evidence type="ECO:0000313" key="2">
    <source>
        <dbReference type="EMBL" id="MBD8040756.1"/>
    </source>
</evidence>
<dbReference type="Pfam" id="PF00092">
    <property type="entry name" value="VWA"/>
    <property type="match status" value="1"/>
</dbReference>
<name>A0ABR8Y961_9BACT</name>
<protein>
    <submittedName>
        <fullName evidence="2">VWA domain-containing protein</fullName>
    </submittedName>
</protein>
<feature type="domain" description="VWFA" evidence="1">
    <location>
        <begin position="28"/>
        <end position="210"/>
    </location>
</feature>
<dbReference type="InterPro" id="IPR002035">
    <property type="entry name" value="VWF_A"/>
</dbReference>
<sequence>MDIKNDQNFGPEFEDKVPSKDSVRRVMNLYYLVDTSGSMVSNGKMESVNQVMPEVIELVADISNSNVDTAEIKVACLTFSTGAHWMYSAPISANDFKWTNCTPAGLTDLGQAYEELEKHLHRDNDLGNNQGHFAPAIILLTDGMPNDDHKGGLEILKKNNWFKHATKVAIAIGTDTKSQVLRDFVGENAADEAIIRVHDVQTLKDIIRLVSCSVSKVGSSNVSTENKAKEEILGEEIKGGLSTQDIKQVDGAIDVAPVGDDLFN</sequence>